<accession>A0A0L0BUJ8</accession>
<feature type="compositionally biased region" description="Low complexity" evidence="2">
    <location>
        <begin position="806"/>
        <end position="823"/>
    </location>
</feature>
<evidence type="ECO:0000256" key="1">
    <source>
        <dbReference type="SAM" id="Coils"/>
    </source>
</evidence>
<evidence type="ECO:0000313" key="3">
    <source>
        <dbReference type="EMBL" id="KNC23750.1"/>
    </source>
</evidence>
<gene>
    <name evidence="3" type="ORF">FF38_13804</name>
</gene>
<evidence type="ECO:0000256" key="2">
    <source>
        <dbReference type="SAM" id="MobiDB-lite"/>
    </source>
</evidence>
<dbReference type="OrthoDB" id="7970201at2759"/>
<feature type="compositionally biased region" description="Low complexity" evidence="2">
    <location>
        <begin position="606"/>
        <end position="615"/>
    </location>
</feature>
<proteinExistence type="predicted"/>
<dbReference type="AlphaFoldDB" id="A0A0L0BUJ8"/>
<feature type="region of interest" description="Disordered" evidence="2">
    <location>
        <begin position="589"/>
        <end position="624"/>
    </location>
</feature>
<feature type="compositionally biased region" description="Polar residues" evidence="2">
    <location>
        <begin position="735"/>
        <end position="772"/>
    </location>
</feature>
<feature type="region of interest" description="Disordered" evidence="2">
    <location>
        <begin position="143"/>
        <end position="171"/>
    </location>
</feature>
<reference evidence="3 4" key="1">
    <citation type="journal article" date="2015" name="Nat. Commun.">
        <title>Lucilia cuprina genome unlocks parasitic fly biology to underpin future interventions.</title>
        <authorList>
            <person name="Anstead C.A."/>
            <person name="Korhonen P.K."/>
            <person name="Young N.D."/>
            <person name="Hall R.S."/>
            <person name="Jex A.R."/>
            <person name="Murali S.C."/>
            <person name="Hughes D.S."/>
            <person name="Lee S.F."/>
            <person name="Perry T."/>
            <person name="Stroehlein A.J."/>
            <person name="Ansell B.R."/>
            <person name="Breugelmans B."/>
            <person name="Hofmann A."/>
            <person name="Qu J."/>
            <person name="Dugan S."/>
            <person name="Lee S.L."/>
            <person name="Chao H."/>
            <person name="Dinh H."/>
            <person name="Han Y."/>
            <person name="Doddapaneni H.V."/>
            <person name="Worley K.C."/>
            <person name="Muzny D.M."/>
            <person name="Ioannidis P."/>
            <person name="Waterhouse R.M."/>
            <person name="Zdobnov E.M."/>
            <person name="James P.J."/>
            <person name="Bagnall N.H."/>
            <person name="Kotze A.C."/>
            <person name="Gibbs R.A."/>
            <person name="Richards S."/>
            <person name="Batterham P."/>
            <person name="Gasser R.B."/>
        </authorList>
    </citation>
    <scope>NUCLEOTIDE SEQUENCE [LARGE SCALE GENOMIC DNA]</scope>
    <source>
        <strain evidence="3 4">LS</strain>
        <tissue evidence="3">Full body</tissue>
    </source>
</reference>
<feature type="compositionally biased region" description="Low complexity" evidence="2">
    <location>
        <begin position="844"/>
        <end position="874"/>
    </location>
</feature>
<comment type="caution">
    <text evidence="3">The sequence shown here is derived from an EMBL/GenBank/DDBJ whole genome shotgun (WGS) entry which is preliminary data.</text>
</comment>
<sequence length="918" mass="100062">MSDLNCANLIDLSLEDDDSPCNIPAPIKTEFEPLPSVPLIEDPPLFIPNNWRKSLDNNPFDCVQKLADRIDDPFDIVEKEACWKAQQALKPKPEVKLGNLLSLSDDNLLDEEQMPETPHLLAEELGKFKPPELEEESPPIMLLEKQPPDSVSGPESDSNPNSSAETSASAKLKKNMEYRKRLLKLSISNAAFSSPVARKSSLEFEDILGTPVSSMLSRAAEFGEHMLSSESPLKLVEDEDIISQEPPNFIDSEKIFEADLEMLKIPILNELPSPAVEPISINTTPITPDVVKSANTLEKALPNLEAIKAKLKAKRDEINNNQQQEISSLIQNLKSLITSGEMVDKNKKQQASELLESLSSALKPADAEETLKPVDMLGVPPQPIKRQGTFDLELQANEENEFSNRPLVQDMPNCMTSSSATYDGDNQPLVQEMPNCMISSSATYDGESAEDKQDLNLPEIAPLSPQPSNFDCHYEDNNVGPSMQPDVNDIMEQLSKLFINNSSDNPSTNHNPTFIVVMNANQLNHSHINNSQQNIVDAKQRSALVASYLENSINDGSPDLTKVNPMGRRRSQSLSIHDKVKIVQLPLQPPTPRSIQKQQRIEMDDSPPVTTTPPTADKDTPEFKTPARMIRRNSYSSGTPYTAQVGVRRTGFGSDNKNPTNIRRTQTLDTHHEGQQQAIVRPMSMPSNNLPTFKPDLKKKPKHNTESIIKSGPLKATIPVKKVAPMLKTSPPTPDNNMGKSSTLHNSSLQSLSKVSRVPTTPMSAKGTSSSLGVGYPNACSTPAAFTSPLKRTTGPVNKPRYSYMSATPNPKSSSSSNSTTSAGLKRRTITEFKAKSPLKPRVSSVGLAAAAAAASSSRVSTSSSSRLSTSAGARISKTPVKPASGNTATVKPTSRLSSRISVGGSALSTRNKENKRP</sequence>
<dbReference type="Proteomes" id="UP000037069">
    <property type="component" value="Unassembled WGS sequence"/>
</dbReference>
<dbReference type="OMA" id="RRTITEF"/>
<keyword evidence="1" id="KW-0175">Coiled coil</keyword>
<dbReference type="EMBL" id="JRES01001303">
    <property type="protein sequence ID" value="KNC23750.1"/>
    <property type="molecule type" value="Genomic_DNA"/>
</dbReference>
<organism evidence="3 4">
    <name type="scientific">Lucilia cuprina</name>
    <name type="common">Green bottle fly</name>
    <name type="synonym">Australian sheep blowfly</name>
    <dbReference type="NCBI Taxonomy" id="7375"/>
    <lineage>
        <taxon>Eukaryota</taxon>
        <taxon>Metazoa</taxon>
        <taxon>Ecdysozoa</taxon>
        <taxon>Arthropoda</taxon>
        <taxon>Hexapoda</taxon>
        <taxon>Insecta</taxon>
        <taxon>Pterygota</taxon>
        <taxon>Neoptera</taxon>
        <taxon>Endopterygota</taxon>
        <taxon>Diptera</taxon>
        <taxon>Brachycera</taxon>
        <taxon>Muscomorpha</taxon>
        <taxon>Oestroidea</taxon>
        <taxon>Calliphoridae</taxon>
        <taxon>Luciliinae</taxon>
        <taxon>Lucilia</taxon>
    </lineage>
</organism>
<feature type="coiled-coil region" evidence="1">
    <location>
        <begin position="294"/>
        <end position="339"/>
    </location>
</feature>
<name>A0A0L0BUJ8_LUCCU</name>
<feature type="compositionally biased region" description="Polar residues" evidence="2">
    <location>
        <begin position="885"/>
        <end position="901"/>
    </location>
</feature>
<keyword evidence="4" id="KW-1185">Reference proteome</keyword>
<feature type="region of interest" description="Disordered" evidence="2">
    <location>
        <begin position="725"/>
        <end position="918"/>
    </location>
</feature>
<protein>
    <submittedName>
        <fullName evidence="3">Uncharacterized protein</fullName>
    </submittedName>
</protein>
<feature type="compositionally biased region" description="Polar residues" evidence="2">
    <location>
        <begin position="153"/>
        <end position="169"/>
    </location>
</feature>
<evidence type="ECO:0000313" key="4">
    <source>
        <dbReference type="Proteomes" id="UP000037069"/>
    </source>
</evidence>